<name>A0A6M2E2D3_XENCH</name>
<organism evidence="2">
    <name type="scientific">Xenopsylla cheopis</name>
    <name type="common">Oriental rat flea</name>
    <name type="synonym">Pulex cheopis</name>
    <dbReference type="NCBI Taxonomy" id="163159"/>
    <lineage>
        <taxon>Eukaryota</taxon>
        <taxon>Metazoa</taxon>
        <taxon>Ecdysozoa</taxon>
        <taxon>Arthropoda</taxon>
        <taxon>Hexapoda</taxon>
        <taxon>Insecta</taxon>
        <taxon>Pterygota</taxon>
        <taxon>Neoptera</taxon>
        <taxon>Endopterygota</taxon>
        <taxon>Siphonaptera</taxon>
        <taxon>Pulicidae</taxon>
        <taxon>Xenopsyllinae</taxon>
        <taxon>Xenopsylla</taxon>
    </lineage>
</organism>
<protein>
    <submittedName>
        <fullName evidence="2">Putative secreted protein</fullName>
    </submittedName>
</protein>
<feature type="transmembrane region" description="Helical" evidence="1">
    <location>
        <begin position="47"/>
        <end position="69"/>
    </location>
</feature>
<proteinExistence type="predicted"/>
<keyword evidence="1" id="KW-0812">Transmembrane</keyword>
<sequence>MNAWKKKLIVSRAVLTIWRNLQSLMWCIQTRRVLSEFLLLFEQIVFVRLHLNLFAKMVVLHMIIIVNALKDLKVLLVK</sequence>
<accession>A0A6M2E2D3</accession>
<reference evidence="2" key="1">
    <citation type="submission" date="2020-03" db="EMBL/GenBank/DDBJ databases">
        <title>Transcriptomic Profiling of the Digestive Tract of the Rat Flea, Xenopsylla cheopis, Following Blood Feeding and Infection with Yersinia pestis.</title>
        <authorList>
            <person name="Bland D.M."/>
            <person name="Martens C.A."/>
            <person name="Virtaneva K."/>
            <person name="Kanakabandi K."/>
            <person name="Long D."/>
            <person name="Rosenke R."/>
            <person name="Saturday G.A."/>
            <person name="Hoyt F.H."/>
            <person name="Bruno D.P."/>
            <person name="Ribeiro J.M.C."/>
            <person name="Hinnebusch J."/>
        </authorList>
    </citation>
    <scope>NUCLEOTIDE SEQUENCE</scope>
</reference>
<keyword evidence="1" id="KW-1133">Transmembrane helix</keyword>
<evidence type="ECO:0000313" key="2">
    <source>
        <dbReference type="EMBL" id="NOV51521.1"/>
    </source>
</evidence>
<evidence type="ECO:0000256" key="1">
    <source>
        <dbReference type="SAM" id="Phobius"/>
    </source>
</evidence>
<dbReference type="AlphaFoldDB" id="A0A6M2E2D3"/>
<dbReference type="EMBL" id="GIIL01007795">
    <property type="protein sequence ID" value="NOV51521.1"/>
    <property type="molecule type" value="Transcribed_RNA"/>
</dbReference>
<keyword evidence="1" id="KW-0472">Membrane</keyword>